<evidence type="ECO:0000256" key="2">
    <source>
        <dbReference type="ARBA" id="ARBA00022803"/>
    </source>
</evidence>
<keyword evidence="3" id="KW-0812">Transmembrane</keyword>
<dbReference type="KEGG" id="tro:trd_1908"/>
<dbReference type="PANTHER" id="PTHR44227">
    <property type="match status" value="1"/>
</dbReference>
<feature type="transmembrane region" description="Helical" evidence="3">
    <location>
        <begin position="224"/>
        <end position="244"/>
    </location>
</feature>
<dbReference type="RefSeq" id="WP_015922850.1">
    <property type="nucleotide sequence ID" value="NC_011959.1"/>
</dbReference>
<keyword evidence="3" id="KW-1133">Transmembrane helix</keyword>
<protein>
    <submittedName>
        <fullName evidence="4">Putative membrane protein</fullName>
    </submittedName>
</protein>
<organism evidence="4 5">
    <name type="scientific">Thermomicrobium roseum (strain ATCC 27502 / DSM 5159 / P-2)</name>
    <dbReference type="NCBI Taxonomy" id="309801"/>
    <lineage>
        <taxon>Bacteria</taxon>
        <taxon>Pseudomonadati</taxon>
        <taxon>Thermomicrobiota</taxon>
        <taxon>Thermomicrobia</taxon>
        <taxon>Thermomicrobiales</taxon>
        <taxon>Thermomicrobiaceae</taxon>
        <taxon>Thermomicrobium</taxon>
    </lineage>
</organism>
<feature type="transmembrane region" description="Helical" evidence="3">
    <location>
        <begin position="183"/>
        <end position="212"/>
    </location>
</feature>
<accession>B9L208</accession>
<evidence type="ECO:0000313" key="5">
    <source>
        <dbReference type="Proteomes" id="UP000000447"/>
    </source>
</evidence>
<dbReference type="InterPro" id="IPR052346">
    <property type="entry name" value="O-mannosyl-transferase_TMTC"/>
</dbReference>
<keyword evidence="1" id="KW-0677">Repeat</keyword>
<feature type="transmembrane region" description="Helical" evidence="3">
    <location>
        <begin position="154"/>
        <end position="171"/>
    </location>
</feature>
<evidence type="ECO:0000256" key="1">
    <source>
        <dbReference type="ARBA" id="ARBA00022737"/>
    </source>
</evidence>
<proteinExistence type="predicted"/>
<keyword evidence="2" id="KW-0802">TPR repeat</keyword>
<evidence type="ECO:0000256" key="3">
    <source>
        <dbReference type="SAM" id="Phobius"/>
    </source>
</evidence>
<dbReference type="STRING" id="309801.trd_1908"/>
<dbReference type="PANTHER" id="PTHR44227:SF3">
    <property type="entry name" value="PROTEIN O-MANNOSYL-TRANSFERASE TMTC4"/>
    <property type="match status" value="1"/>
</dbReference>
<feature type="transmembrane region" description="Helical" evidence="3">
    <location>
        <begin position="101"/>
        <end position="118"/>
    </location>
</feature>
<evidence type="ECO:0000313" key="4">
    <source>
        <dbReference type="EMBL" id="ACM04576.1"/>
    </source>
</evidence>
<keyword evidence="5" id="KW-1185">Reference proteome</keyword>
<feature type="transmembrane region" description="Helical" evidence="3">
    <location>
        <begin position="376"/>
        <end position="398"/>
    </location>
</feature>
<dbReference type="Proteomes" id="UP000000447">
    <property type="component" value="Chromosome"/>
</dbReference>
<reference evidence="4 5" key="1">
    <citation type="journal article" date="2009" name="PLoS ONE">
        <title>Complete genome sequence of the aerobic CO-oxidizing thermophile Thermomicrobium roseum.</title>
        <authorList>
            <person name="Wu D."/>
            <person name="Raymond J."/>
            <person name="Wu M."/>
            <person name="Chatterji S."/>
            <person name="Ren Q."/>
            <person name="Graham J.E."/>
            <person name="Bryant D.A."/>
            <person name="Robb F."/>
            <person name="Colman A."/>
            <person name="Tallon L.J."/>
            <person name="Badger J.H."/>
            <person name="Madupu R."/>
            <person name="Ward N.L."/>
            <person name="Eisen J.A."/>
        </authorList>
    </citation>
    <scope>NUCLEOTIDE SEQUENCE [LARGE SCALE GENOMIC DNA]</scope>
    <source>
        <strain evidence="5">ATCC 27502 / DSM 5159 / P-2</strain>
    </source>
</reference>
<gene>
    <name evidence="4" type="ordered locus">trd_1908</name>
</gene>
<name>B9L208_THERP</name>
<dbReference type="eggNOG" id="ENOG5030TFV">
    <property type="taxonomic scope" value="Bacteria"/>
</dbReference>
<dbReference type="EMBL" id="CP001275">
    <property type="protein sequence ID" value="ACM04576.1"/>
    <property type="molecule type" value="Genomic_DNA"/>
</dbReference>
<dbReference type="HOGENOM" id="CLU_515727_0_0_0"/>
<keyword evidence="3" id="KW-0472">Membrane</keyword>
<feature type="transmembrane region" description="Helical" evidence="3">
    <location>
        <begin position="320"/>
        <end position="343"/>
    </location>
</feature>
<feature type="transmembrane region" description="Helical" evidence="3">
    <location>
        <begin position="20"/>
        <end position="43"/>
    </location>
</feature>
<dbReference type="AlphaFoldDB" id="B9L208"/>
<feature type="transmembrane region" description="Helical" evidence="3">
    <location>
        <begin position="294"/>
        <end position="313"/>
    </location>
</feature>
<sequence>MPGSDQHGAARGWREHRVRALGRCSLLGVLTLAPVVLALALYLPSLRFSFLLDDSYDLLLARETSYQDLLLRPLPGFSYYRPLTFVVYKLVHELVGGREPWHYHALAVLLHATNVLLLGRLVRRLAGRSASTLAAALFASFPFAYQAVQIVCSLPHLLVTSCLLGALLAWLRAGDDTERRWIWCGLALLLALAAPGLHETGALAGLLLAGTLVPRGARRAWRALAPWLASALAGNGAYVALWFWGFAKPGPRAVTWWDRLQNVVFWLQAAAYPVTRQLTVLVDAEWLTRHAWSAVSVSALLALGAGLFVHGLGGQARSAAAILVLGFLLFAPVVCFLPFAGYVQDGPRLLYPVAPALATFWGMLPRAGWRWPRGRLVAVALSGLLVALALLQGVTFVARRTKLAEQASAAQEAVVAAARAAPCWPLVVVNGPAWLALHRYEYPLGHFGMNAQPSYHGYDALLQVRLGWRTPVRSLAVEPATHQRDWTFGPHGQPGTLAEVAALRLAGWRILHLVASERGFSATASAPL</sequence>
<dbReference type="OrthoDB" id="9828817at2"/>